<evidence type="ECO:0000256" key="8">
    <source>
        <dbReference type="ARBA" id="ARBA00023288"/>
    </source>
</evidence>
<dbReference type="EMBL" id="JXQW01000097">
    <property type="protein sequence ID" value="KIP90421.1"/>
    <property type="molecule type" value="Genomic_DNA"/>
</dbReference>
<evidence type="ECO:0000256" key="9">
    <source>
        <dbReference type="RuleBase" id="RU362097"/>
    </source>
</evidence>
<evidence type="ECO:0000256" key="1">
    <source>
        <dbReference type="ARBA" id="ARBA00004459"/>
    </source>
</evidence>
<dbReference type="AlphaFoldDB" id="A0A0D0JUF0"/>
<keyword evidence="6 9" id="KW-0564">Palmitate</keyword>
<dbReference type="SUPFAM" id="SSF56954">
    <property type="entry name" value="Outer membrane efflux proteins (OEP)"/>
    <property type="match status" value="1"/>
</dbReference>
<evidence type="ECO:0000256" key="4">
    <source>
        <dbReference type="ARBA" id="ARBA00022692"/>
    </source>
</evidence>
<dbReference type="PROSITE" id="PS51257">
    <property type="entry name" value="PROKAR_LIPOPROTEIN"/>
    <property type="match status" value="1"/>
</dbReference>
<dbReference type="GO" id="GO:0009279">
    <property type="term" value="C:cell outer membrane"/>
    <property type="evidence" value="ECO:0007669"/>
    <property type="project" value="UniProtKB-SubCell"/>
</dbReference>
<evidence type="ECO:0000256" key="5">
    <source>
        <dbReference type="ARBA" id="ARBA00023136"/>
    </source>
</evidence>
<evidence type="ECO:0000313" key="11">
    <source>
        <dbReference type="EMBL" id="KIP90421.1"/>
    </source>
</evidence>
<dbReference type="OrthoDB" id="9770517at2"/>
<keyword evidence="7" id="KW-0998">Cell outer membrane</keyword>
<evidence type="ECO:0000256" key="10">
    <source>
        <dbReference type="SAM" id="Coils"/>
    </source>
</evidence>
<keyword evidence="3 9" id="KW-1134">Transmembrane beta strand</keyword>
<keyword evidence="10" id="KW-0175">Coiled coil</keyword>
<keyword evidence="5 9" id="KW-0472">Membrane</keyword>
<dbReference type="PANTHER" id="PTHR30203:SF32">
    <property type="entry name" value="CATION EFFLUX SYSTEM PROTEIN CUSC"/>
    <property type="match status" value="1"/>
</dbReference>
<keyword evidence="4 9" id="KW-0812">Transmembrane</keyword>
<evidence type="ECO:0000313" key="12">
    <source>
        <dbReference type="Proteomes" id="UP000032068"/>
    </source>
</evidence>
<comment type="caution">
    <text evidence="11">The sequence shown here is derived from an EMBL/GenBank/DDBJ whole genome shotgun (WGS) entry which is preliminary data.</text>
</comment>
<organism evidence="11 12">
    <name type="scientific">Pseudomonas fulva</name>
    <dbReference type="NCBI Taxonomy" id="47880"/>
    <lineage>
        <taxon>Bacteria</taxon>
        <taxon>Pseudomonadati</taxon>
        <taxon>Pseudomonadota</taxon>
        <taxon>Gammaproteobacteria</taxon>
        <taxon>Pseudomonadales</taxon>
        <taxon>Pseudomonadaceae</taxon>
        <taxon>Pseudomonas</taxon>
    </lineage>
</organism>
<feature type="coiled-coil region" evidence="10">
    <location>
        <begin position="223"/>
        <end position="250"/>
    </location>
</feature>
<evidence type="ECO:0000256" key="2">
    <source>
        <dbReference type="ARBA" id="ARBA00007613"/>
    </source>
</evidence>
<dbReference type="Pfam" id="PF02321">
    <property type="entry name" value="OEP"/>
    <property type="match status" value="2"/>
</dbReference>
<sequence>MRQSLLSLAVAGIVLSGCTMIPDYQRPEASVEAAWPQGKAYEGSNVQGAVAAADLGWREFLRDPALQRLVETALNNNRDLRVAALNVDAYRAQYRIQRSELFPNISADGSGTRQRTPADLSQTGRSAVGGQYSATVGVNAWEVDFFGRLRSLNEQTLQQYFATEEAQRSTQISLIASVANAYLTLQADEALLKLTRETLGTFQRSLELTQRSFDVGVTDALSLSQARTSVQTAQANLAQYTRQVAQDRNALGVLLGGPVPADLPQGEGLSKQLLADVPAGLPSDLLQRRPDVLQAERELLAANASIGAARAAFFPSISLTANAGTASSQLSGLFDGGSGTWLFQPQINLPIFTAGRLRANLDYAEIQKNIQVATYEKAIQTAFQEVSDGLAARGTYEEQLQAQRSLVATSENYYDLADRRFRTGVDSYLTLLDAQRQLFSAQQELIGVRLSQLTSEIELYKALGGGWNERTQTAPAPAPAAPQS</sequence>
<dbReference type="InterPro" id="IPR010131">
    <property type="entry name" value="MdtP/NodT-like"/>
</dbReference>
<evidence type="ECO:0000256" key="6">
    <source>
        <dbReference type="ARBA" id="ARBA00023139"/>
    </source>
</evidence>
<dbReference type="RefSeq" id="WP_042556192.1">
    <property type="nucleotide sequence ID" value="NZ_JXQW01000097.1"/>
</dbReference>
<gene>
    <name evidence="11" type="ORF">RU08_22950</name>
</gene>
<dbReference type="Proteomes" id="UP000032068">
    <property type="component" value="Unassembled WGS sequence"/>
</dbReference>
<evidence type="ECO:0000256" key="3">
    <source>
        <dbReference type="ARBA" id="ARBA00022452"/>
    </source>
</evidence>
<comment type="subcellular location">
    <subcellularLocation>
        <location evidence="1 9">Cell outer membrane</location>
        <topology evidence="1 9">Lipid-anchor</topology>
    </subcellularLocation>
</comment>
<dbReference type="NCBIfam" id="TIGR01845">
    <property type="entry name" value="outer_NodT"/>
    <property type="match status" value="1"/>
</dbReference>
<dbReference type="Gene3D" id="2.20.200.10">
    <property type="entry name" value="Outer membrane efflux proteins (OEP)"/>
    <property type="match status" value="1"/>
</dbReference>
<accession>A0A0D0JUF0</accession>
<name>A0A0D0JUF0_9PSED</name>
<proteinExistence type="inferred from homology"/>
<comment type="similarity">
    <text evidence="2 9">Belongs to the outer membrane factor (OMF) (TC 1.B.17) family.</text>
</comment>
<dbReference type="GO" id="GO:0015562">
    <property type="term" value="F:efflux transmembrane transporter activity"/>
    <property type="evidence" value="ECO:0007669"/>
    <property type="project" value="InterPro"/>
</dbReference>
<reference evidence="11 12" key="1">
    <citation type="submission" date="2014-12" db="EMBL/GenBank/DDBJ databases">
        <title>16Stimator: statistical estimation of ribosomal gene copy numbers from draft genome assemblies.</title>
        <authorList>
            <person name="Perisin M.A."/>
            <person name="Vetter M."/>
            <person name="Gilbert J.A."/>
            <person name="Bergelson J."/>
        </authorList>
    </citation>
    <scope>NUCLEOTIDE SEQUENCE [LARGE SCALE GENOMIC DNA]</scope>
    <source>
        <strain evidence="11 12">MEJ086</strain>
    </source>
</reference>
<evidence type="ECO:0000256" key="7">
    <source>
        <dbReference type="ARBA" id="ARBA00023237"/>
    </source>
</evidence>
<protein>
    <submittedName>
        <fullName evidence="11">Multidrug transporter</fullName>
    </submittedName>
</protein>
<dbReference type="InterPro" id="IPR003423">
    <property type="entry name" value="OMP_efflux"/>
</dbReference>
<dbReference type="Gene3D" id="1.20.1600.10">
    <property type="entry name" value="Outer membrane efflux proteins (OEP)"/>
    <property type="match status" value="1"/>
</dbReference>
<dbReference type="PANTHER" id="PTHR30203">
    <property type="entry name" value="OUTER MEMBRANE CATION EFFLUX PROTEIN"/>
    <property type="match status" value="1"/>
</dbReference>
<keyword evidence="8 9" id="KW-0449">Lipoprotein</keyword>